<dbReference type="EMBL" id="CP128400">
    <property type="protein sequence ID" value="WJW68908.1"/>
    <property type="molecule type" value="Genomic_DNA"/>
</dbReference>
<evidence type="ECO:0000313" key="6">
    <source>
        <dbReference type="Proteomes" id="UP001431572"/>
    </source>
</evidence>
<evidence type="ECO:0000259" key="2">
    <source>
        <dbReference type="Pfam" id="PF13529"/>
    </source>
</evidence>
<keyword evidence="1" id="KW-1133">Transmembrane helix</keyword>
<gene>
    <name evidence="3" type="ORF">HXX08_24220</name>
    <name evidence="4" type="ORF">OZ401_004530</name>
</gene>
<organism evidence="3 5">
    <name type="scientific">Candidatus Chlorohelix allophototropha</name>
    <dbReference type="NCBI Taxonomy" id="3003348"/>
    <lineage>
        <taxon>Bacteria</taxon>
        <taxon>Bacillati</taxon>
        <taxon>Chloroflexota</taxon>
        <taxon>Chloroflexia</taxon>
        <taxon>Candidatus Chloroheliales</taxon>
        <taxon>Candidatus Chloroheliaceae</taxon>
        <taxon>Candidatus Chlorohelix</taxon>
    </lineage>
</organism>
<dbReference type="InterPro" id="IPR011042">
    <property type="entry name" value="6-blade_b-propeller_TolB-like"/>
</dbReference>
<reference evidence="3 5" key="1">
    <citation type="submission" date="2020-06" db="EMBL/GenBank/DDBJ databases">
        <title>Anoxygenic phototrophic Chloroflexota member uses a Type I reaction center.</title>
        <authorList>
            <person name="Tsuji J.M."/>
            <person name="Shaw N.A."/>
            <person name="Nagashima S."/>
            <person name="Venkiteswaran J."/>
            <person name="Schiff S.L."/>
            <person name="Hanada S."/>
            <person name="Tank M."/>
            <person name="Neufeld J.D."/>
        </authorList>
    </citation>
    <scope>NUCLEOTIDE SEQUENCE [LARGE SCALE GENOMIC DNA]</scope>
    <source>
        <strain evidence="3">L227-S17</strain>
    </source>
</reference>
<evidence type="ECO:0000256" key="1">
    <source>
        <dbReference type="SAM" id="Phobius"/>
    </source>
</evidence>
<dbReference type="Proteomes" id="UP001431572">
    <property type="component" value="Chromosome 2"/>
</dbReference>
<keyword evidence="1" id="KW-0472">Membrane</keyword>
<dbReference type="SUPFAM" id="SSF82171">
    <property type="entry name" value="DPP6 N-terminal domain-like"/>
    <property type="match status" value="1"/>
</dbReference>
<dbReference type="Proteomes" id="UP000521676">
    <property type="component" value="Unassembled WGS sequence"/>
</dbReference>
<dbReference type="Gene3D" id="2.120.10.30">
    <property type="entry name" value="TolB, C-terminal domain"/>
    <property type="match status" value="1"/>
</dbReference>
<dbReference type="InterPro" id="IPR039564">
    <property type="entry name" value="Peptidase_C39-like"/>
</dbReference>
<name>A0A8T7MA26_9CHLR</name>
<dbReference type="InterPro" id="IPR013783">
    <property type="entry name" value="Ig-like_fold"/>
</dbReference>
<reference evidence="4" key="2">
    <citation type="journal article" date="2024" name="Nature">
        <title>Anoxygenic phototroph of the Chloroflexota uses a type I reaction centre.</title>
        <authorList>
            <person name="Tsuji J.M."/>
            <person name="Shaw N.A."/>
            <person name="Nagashima S."/>
            <person name="Venkiteswaran J.J."/>
            <person name="Schiff S.L."/>
            <person name="Watanabe T."/>
            <person name="Fukui M."/>
            <person name="Hanada S."/>
            <person name="Tank M."/>
            <person name="Neufeld J.D."/>
        </authorList>
    </citation>
    <scope>NUCLEOTIDE SEQUENCE</scope>
    <source>
        <strain evidence="4">L227-S17</strain>
    </source>
</reference>
<proteinExistence type="predicted"/>
<dbReference type="RefSeq" id="WP_341470813.1">
    <property type="nucleotide sequence ID" value="NZ_CP128400.1"/>
</dbReference>
<dbReference type="NCBIfam" id="NF047446">
    <property type="entry name" value="barrel_OmpL47"/>
    <property type="match status" value="1"/>
</dbReference>
<feature type="domain" description="Peptidase C39-like" evidence="2">
    <location>
        <begin position="375"/>
        <end position="502"/>
    </location>
</feature>
<dbReference type="Gene3D" id="3.90.70.10">
    <property type="entry name" value="Cysteine proteinases"/>
    <property type="match status" value="1"/>
</dbReference>
<evidence type="ECO:0000313" key="3">
    <source>
        <dbReference type="EMBL" id="NWJ48979.1"/>
    </source>
</evidence>
<dbReference type="Gene3D" id="2.60.40.10">
    <property type="entry name" value="Immunoglobulins"/>
    <property type="match status" value="1"/>
</dbReference>
<protein>
    <submittedName>
        <fullName evidence="3">C39 family peptidase</fullName>
    </submittedName>
</protein>
<dbReference type="AlphaFoldDB" id="A0A8T7MA26"/>
<evidence type="ECO:0000313" key="5">
    <source>
        <dbReference type="Proteomes" id="UP000521676"/>
    </source>
</evidence>
<dbReference type="EMBL" id="JACATZ010000003">
    <property type="protein sequence ID" value="NWJ48979.1"/>
    <property type="molecule type" value="Genomic_DNA"/>
</dbReference>
<dbReference type="InterPro" id="IPR058094">
    <property type="entry name" value="Ig-like_OmpL47-like"/>
</dbReference>
<keyword evidence="1" id="KW-0812">Transmembrane</keyword>
<dbReference type="Pfam" id="PF13529">
    <property type="entry name" value="Peptidase_C39_2"/>
    <property type="match status" value="1"/>
</dbReference>
<evidence type="ECO:0000313" key="4">
    <source>
        <dbReference type="EMBL" id="WJW68908.1"/>
    </source>
</evidence>
<feature type="transmembrane region" description="Helical" evidence="1">
    <location>
        <begin position="113"/>
        <end position="136"/>
    </location>
</feature>
<accession>A0A8T7MA26</accession>
<sequence length="1249" mass="130696">MSSGTLEVEAGKQQALRILLTNSGEKAAFLMLEARGIDPAWFGFIPPALKLGARSSAVVTATLNPPSGVSAERLLPSIVLVSVETRETLASENFILSVIDPTAPKKRKRPFRLIPSVSLFSLLMALSLALSGVVLFNGTMPGTIKQADAAPKICAIQPAKLVSLFSDDKTTAIRISNPDLTDMQVLRTEPGEWLPGLFDSLLSLSSDSSRLAYVTARNQLMDDAHIYFIDVNKPSERQELVYIPKGFWTVKPVWSPDKKRLAYLKLNEVLAARGVSQLELWVVEVGGMPRKIATPPELKPDLFFGNPSLPLCWGEDNSTIIFENAPNTGGGGAVQTEINVNTGESTSAPRPVQPRPVVREDLNARQVAGGSACGVPIFSQNDPAWRNVVMQGAGEQIGDSGCALASATMLLNYYGMGITPVQLNACLGPYADPLYWSQVPRCTNGVISGGNRPDFSWDKLDEVLRAGDPAIVGMVRGKTGMHFVVVTSGGGANGANYAVTDPWDGSTNKTLQYFFNVGYNPTWIVTYSGPGHNCNRLVASEGEPVSVTGISDGAVYRNPVTLGEIKGASTSLITAEVVNVAPDSGDSYNANPSSPGLIPGVAPQPCSTLTPSSSAASKSAATQPYIQGMRLEKEGIYYINISLRLWDDTRGPAPSNTNLVGVTRFKFTIDRTPPRVVATLLSDTNTGNLIPGVGASQPSPCLGATQSVQGQNQPPEIKGTARIRLTGIDVLSGVTSIEYQLDGGKWDLYSTDTNFNRVLEVSQEGYHTVTYRATDVAGNVSATESFTFRVLPGDQPTAAPRQAAPAFIPTPVVAPAANPTSTPLPTATYTPVTLTATLTLSATVTPKPSITPTFSPTITPTSVITSSTQTPFITATATVTATTPTLSPTLTTTVTPGITATVTTTSVSATVATTVTPTATSTPTQVLQTSASVLNFAPDASDLPLVISNGGTSAINWSGVFSGTTLLGSLSPASGTLSPGQSITLTVSVVRPLVLDAPTSARLLLDSNGGKVEVALNVQPSPISATFITPPNGTVLSGTVPISFSVKGTVDHISLSASYIAPLTATPTPVTGTVTPTPTIVKLGKANAASRWQYQFDTTAIPPVDNLTLLANACRSPDESVCTLALVSPVNLSVARPVAEFAASLSGASFPIDSGLPVTATVSGGYANHINVTLTPADSTAPILSVKLTILSGWHALVTTNLKVGKYALTGVVCWSADESLCYPMTERDNLNVIAAAVPTPTPTPTPTP</sequence>
<keyword evidence="6" id="KW-1185">Reference proteome</keyword>